<dbReference type="Gene3D" id="1.25.40.10">
    <property type="entry name" value="Tetratricopeptide repeat domain"/>
    <property type="match status" value="1"/>
</dbReference>
<gene>
    <name evidence="1" type="ORF">BFP71_07785</name>
</gene>
<name>A0A1E5SK26_9BACT</name>
<comment type="caution">
    <text evidence="1">The sequence shown here is derived from an EMBL/GenBank/DDBJ whole genome shotgun (WGS) entry which is preliminary data.</text>
</comment>
<sequence length="219" mass="25346">MHSNVVGNYQSMNTRLPLILICALLIYSCEPEENPNDIIQQAINVYLSTDIEEKNKIDSSLFLTNKTLKIDNQNFDVLSHKATLLFRKKDLSGLIQLTNEMIDLRPDHPIYVRQQALLLEIQSNMNEAQQLYKKSIAGYQKLIKTDPNNFDLLLEYYGSLEASGDSIGANSLLVNLRRMELEDYQIEILDQYKNQYISKNEFIKFWKGEINYDQLGGKE</sequence>
<evidence type="ECO:0000313" key="1">
    <source>
        <dbReference type="EMBL" id="OEJ99477.1"/>
    </source>
</evidence>
<dbReference type="Proteomes" id="UP000095552">
    <property type="component" value="Unassembled WGS sequence"/>
</dbReference>
<dbReference type="OrthoDB" id="1340733at2"/>
<dbReference type="SUPFAM" id="SSF48452">
    <property type="entry name" value="TPR-like"/>
    <property type="match status" value="1"/>
</dbReference>
<dbReference type="EMBL" id="MDGQ01000005">
    <property type="protein sequence ID" value="OEJ99477.1"/>
    <property type="molecule type" value="Genomic_DNA"/>
</dbReference>
<accession>A0A1E5SK26</accession>
<protein>
    <submittedName>
        <fullName evidence="1">Uncharacterized protein</fullName>
    </submittedName>
</protein>
<keyword evidence="2" id="KW-1185">Reference proteome</keyword>
<proteinExistence type="predicted"/>
<dbReference type="InterPro" id="IPR011990">
    <property type="entry name" value="TPR-like_helical_dom_sf"/>
</dbReference>
<dbReference type="STRING" id="1563681.BFP71_07785"/>
<reference evidence="1 2" key="1">
    <citation type="submission" date="2016-08" db="EMBL/GenBank/DDBJ databases">
        <title>Draft genome of Fabibacter sp. strain SK-8.</title>
        <authorList>
            <person name="Wong S.-K."/>
            <person name="Hamasaki K."/>
            <person name="Yoshizawa S."/>
        </authorList>
    </citation>
    <scope>NUCLEOTIDE SEQUENCE [LARGE SCALE GENOMIC DNA]</scope>
    <source>
        <strain evidence="1 2">SK-8</strain>
    </source>
</reference>
<dbReference type="AlphaFoldDB" id="A0A1E5SK26"/>
<dbReference type="RefSeq" id="WP_069834938.1">
    <property type="nucleotide sequence ID" value="NZ_MDGQ01000005.1"/>
</dbReference>
<organism evidence="1 2">
    <name type="scientific">Roseivirga misakiensis</name>
    <dbReference type="NCBI Taxonomy" id="1563681"/>
    <lineage>
        <taxon>Bacteria</taxon>
        <taxon>Pseudomonadati</taxon>
        <taxon>Bacteroidota</taxon>
        <taxon>Cytophagia</taxon>
        <taxon>Cytophagales</taxon>
        <taxon>Roseivirgaceae</taxon>
        <taxon>Roseivirga</taxon>
    </lineage>
</organism>
<evidence type="ECO:0000313" key="2">
    <source>
        <dbReference type="Proteomes" id="UP000095552"/>
    </source>
</evidence>